<keyword evidence="3" id="KW-1185">Reference proteome</keyword>
<comment type="caution">
    <text evidence="2">The sequence shown here is derived from an EMBL/GenBank/DDBJ whole genome shotgun (WGS) entry which is preliminary data.</text>
</comment>
<dbReference type="Proteomes" id="UP000635606">
    <property type="component" value="Unassembled WGS sequence"/>
</dbReference>
<accession>A0A8J3ZNP7</accession>
<dbReference type="AlphaFoldDB" id="A0A8J3ZNP7"/>
<evidence type="ECO:0000256" key="1">
    <source>
        <dbReference type="SAM" id="MobiDB-lite"/>
    </source>
</evidence>
<evidence type="ECO:0000313" key="3">
    <source>
        <dbReference type="Proteomes" id="UP000635606"/>
    </source>
</evidence>
<proteinExistence type="predicted"/>
<dbReference type="EMBL" id="BOPH01000017">
    <property type="protein sequence ID" value="GIJ66262.1"/>
    <property type="molecule type" value="Genomic_DNA"/>
</dbReference>
<organism evidence="2 3">
    <name type="scientific">Virgisporangium ochraceum</name>
    <dbReference type="NCBI Taxonomy" id="65505"/>
    <lineage>
        <taxon>Bacteria</taxon>
        <taxon>Bacillati</taxon>
        <taxon>Actinomycetota</taxon>
        <taxon>Actinomycetes</taxon>
        <taxon>Micromonosporales</taxon>
        <taxon>Micromonosporaceae</taxon>
        <taxon>Virgisporangium</taxon>
    </lineage>
</organism>
<gene>
    <name evidence="2" type="ORF">Voc01_011790</name>
</gene>
<protein>
    <submittedName>
        <fullName evidence="2">Uncharacterized protein</fullName>
    </submittedName>
</protein>
<evidence type="ECO:0000313" key="2">
    <source>
        <dbReference type="EMBL" id="GIJ66262.1"/>
    </source>
</evidence>
<name>A0A8J3ZNP7_9ACTN</name>
<sequence>MAIAFSHSDRQQATCTQTPGTRRFFTFKCPARDQADTKADGLKRGPCEFDSRRVHDAVGSPGRAAGRIGAGNPGTAPVRDRLARQAKMITASMHDNSDYRVSYPCFLSHLASAAANALILIGGLLIQAGAGA</sequence>
<reference evidence="2" key="1">
    <citation type="submission" date="2021-01" db="EMBL/GenBank/DDBJ databases">
        <title>Whole genome shotgun sequence of Virgisporangium ochraceum NBRC 16418.</title>
        <authorList>
            <person name="Komaki H."/>
            <person name="Tamura T."/>
        </authorList>
    </citation>
    <scope>NUCLEOTIDE SEQUENCE</scope>
    <source>
        <strain evidence="2">NBRC 16418</strain>
    </source>
</reference>
<feature type="region of interest" description="Disordered" evidence="1">
    <location>
        <begin position="52"/>
        <end position="77"/>
    </location>
</feature>